<feature type="non-terminal residue" evidence="2">
    <location>
        <position position="1"/>
    </location>
</feature>
<feature type="non-terminal residue" evidence="2">
    <location>
        <position position="263"/>
    </location>
</feature>
<organism evidence="2">
    <name type="scientific">marine sediment metagenome</name>
    <dbReference type="NCBI Taxonomy" id="412755"/>
    <lineage>
        <taxon>unclassified sequences</taxon>
        <taxon>metagenomes</taxon>
        <taxon>ecological metagenomes</taxon>
    </lineage>
</organism>
<name>X0UTA2_9ZZZZ</name>
<dbReference type="AlphaFoldDB" id="X0UTA2"/>
<dbReference type="SUPFAM" id="SSF51445">
    <property type="entry name" value="(Trans)glycosidases"/>
    <property type="match status" value="1"/>
</dbReference>
<dbReference type="InterPro" id="IPR017853">
    <property type="entry name" value="GH"/>
</dbReference>
<gene>
    <name evidence="2" type="ORF">S01H1_45881</name>
</gene>
<accession>X0UTA2</accession>
<evidence type="ECO:0000259" key="1">
    <source>
        <dbReference type="Pfam" id="PF02836"/>
    </source>
</evidence>
<dbReference type="GO" id="GO:0005975">
    <property type="term" value="P:carbohydrate metabolic process"/>
    <property type="evidence" value="ECO:0007669"/>
    <property type="project" value="InterPro"/>
</dbReference>
<proteinExistence type="predicted"/>
<sequence length="263" mass="30644">HNYGCEPGSHLSFEEILRAADDVGMLVAFSQPHFAHYEWDRGDADRANGYARHAAFYVRVAQNHPSVVAYSTSHNATGYGEDMNPDMIDGIQDRRSEWSARNVKLGRRAEAIIKGLDSSRIVYHHSSGNLGPMHTINFYANFVPIQEMSDWFEHWATKGVKPVFTCEYSVPMPWDWTMYRGWYQGHREFGSATVPWEFCVAEWNAQFFGDQAYQISEEEKANLRWEAEQFRAGGRWHRWDYPHRVGSRDFAERYPVYAMYFSD</sequence>
<dbReference type="Gene3D" id="3.20.20.80">
    <property type="entry name" value="Glycosidases"/>
    <property type="match status" value="1"/>
</dbReference>
<dbReference type="Pfam" id="PF02836">
    <property type="entry name" value="Glyco_hydro_2_C"/>
    <property type="match status" value="1"/>
</dbReference>
<dbReference type="InterPro" id="IPR006103">
    <property type="entry name" value="Glyco_hydro_2_cat"/>
</dbReference>
<feature type="domain" description="Glycoside hydrolase family 2 catalytic" evidence="1">
    <location>
        <begin position="50"/>
        <end position="173"/>
    </location>
</feature>
<reference evidence="2" key="1">
    <citation type="journal article" date="2014" name="Front. Microbiol.">
        <title>High frequency of phylogenetically diverse reductive dehalogenase-homologous genes in deep subseafloor sedimentary metagenomes.</title>
        <authorList>
            <person name="Kawai M."/>
            <person name="Futagami T."/>
            <person name="Toyoda A."/>
            <person name="Takaki Y."/>
            <person name="Nishi S."/>
            <person name="Hori S."/>
            <person name="Arai W."/>
            <person name="Tsubouchi T."/>
            <person name="Morono Y."/>
            <person name="Uchiyama I."/>
            <person name="Ito T."/>
            <person name="Fujiyama A."/>
            <person name="Inagaki F."/>
            <person name="Takami H."/>
        </authorList>
    </citation>
    <scope>NUCLEOTIDE SEQUENCE</scope>
    <source>
        <strain evidence="2">Expedition CK06-06</strain>
    </source>
</reference>
<evidence type="ECO:0000313" key="2">
    <source>
        <dbReference type="EMBL" id="GAG03513.1"/>
    </source>
</evidence>
<comment type="caution">
    <text evidence="2">The sequence shown here is derived from an EMBL/GenBank/DDBJ whole genome shotgun (WGS) entry which is preliminary data.</text>
</comment>
<protein>
    <recommendedName>
        <fullName evidence="1">Glycoside hydrolase family 2 catalytic domain-containing protein</fullName>
    </recommendedName>
</protein>
<dbReference type="EMBL" id="BARS01029351">
    <property type="protein sequence ID" value="GAG03513.1"/>
    <property type="molecule type" value="Genomic_DNA"/>
</dbReference>
<dbReference type="GO" id="GO:0004553">
    <property type="term" value="F:hydrolase activity, hydrolyzing O-glycosyl compounds"/>
    <property type="evidence" value="ECO:0007669"/>
    <property type="project" value="InterPro"/>
</dbReference>